<organism evidence="11 12">
    <name type="scientific">Dillenia turbinata</name>
    <dbReference type="NCBI Taxonomy" id="194707"/>
    <lineage>
        <taxon>Eukaryota</taxon>
        <taxon>Viridiplantae</taxon>
        <taxon>Streptophyta</taxon>
        <taxon>Embryophyta</taxon>
        <taxon>Tracheophyta</taxon>
        <taxon>Spermatophyta</taxon>
        <taxon>Magnoliopsida</taxon>
        <taxon>eudicotyledons</taxon>
        <taxon>Gunneridae</taxon>
        <taxon>Pentapetalae</taxon>
        <taxon>Dilleniales</taxon>
        <taxon>Dilleniaceae</taxon>
        <taxon>Dillenia</taxon>
    </lineage>
</organism>
<name>A0AAN8VL99_9MAGN</name>
<evidence type="ECO:0000256" key="9">
    <source>
        <dbReference type="ARBA" id="ARBA00023303"/>
    </source>
</evidence>
<keyword evidence="12" id="KW-1185">Reference proteome</keyword>
<keyword evidence="3" id="KW-1003">Cell membrane</keyword>
<keyword evidence="5" id="KW-0851">Voltage-gated channel</keyword>
<reference evidence="11 12" key="1">
    <citation type="submission" date="2023-12" db="EMBL/GenBank/DDBJ databases">
        <title>A high-quality genome assembly for Dillenia turbinata (Dilleniales).</title>
        <authorList>
            <person name="Chanderbali A."/>
        </authorList>
    </citation>
    <scope>NUCLEOTIDE SEQUENCE [LARGE SCALE GENOMIC DNA]</scope>
    <source>
        <strain evidence="11">LSX21</strain>
        <tissue evidence="11">Leaf</tissue>
    </source>
</reference>
<dbReference type="InterPro" id="IPR027359">
    <property type="entry name" value="Volt_channel_dom_sf"/>
</dbReference>
<evidence type="ECO:0000256" key="10">
    <source>
        <dbReference type="SAM" id="Phobius"/>
    </source>
</evidence>
<comment type="caution">
    <text evidence="11">The sequence shown here is derived from an EMBL/GenBank/DDBJ whole genome shotgun (WGS) entry which is preliminary data.</text>
</comment>
<accession>A0AAN8VL99</accession>
<feature type="transmembrane region" description="Helical" evidence="10">
    <location>
        <begin position="102"/>
        <end position="124"/>
    </location>
</feature>
<keyword evidence="8 10" id="KW-0472">Membrane</keyword>
<dbReference type="GO" id="GO:0030171">
    <property type="term" value="F:voltage-gated proton channel activity"/>
    <property type="evidence" value="ECO:0007669"/>
    <property type="project" value="InterPro"/>
</dbReference>
<keyword evidence="9" id="KW-0407">Ion channel</keyword>
<gene>
    <name evidence="11" type="ORF">RJ641_034178</name>
</gene>
<dbReference type="Proteomes" id="UP001370490">
    <property type="component" value="Unassembled WGS sequence"/>
</dbReference>
<evidence type="ECO:0000256" key="5">
    <source>
        <dbReference type="ARBA" id="ARBA00022882"/>
    </source>
</evidence>
<feature type="transmembrane region" description="Helical" evidence="10">
    <location>
        <begin position="144"/>
        <end position="167"/>
    </location>
</feature>
<evidence type="ECO:0000256" key="8">
    <source>
        <dbReference type="ARBA" id="ARBA00023136"/>
    </source>
</evidence>
<keyword evidence="4 10" id="KW-0812">Transmembrane</keyword>
<dbReference type="EMBL" id="JBAMMX010000007">
    <property type="protein sequence ID" value="KAK6937148.1"/>
    <property type="molecule type" value="Genomic_DNA"/>
</dbReference>
<feature type="transmembrane region" description="Helical" evidence="10">
    <location>
        <begin position="61"/>
        <end position="81"/>
    </location>
</feature>
<evidence type="ECO:0000313" key="11">
    <source>
        <dbReference type="EMBL" id="KAK6937148.1"/>
    </source>
</evidence>
<dbReference type="Gene3D" id="1.20.120.350">
    <property type="entry name" value="Voltage-gated potassium channels. Chain C"/>
    <property type="match status" value="1"/>
</dbReference>
<keyword evidence="7" id="KW-0406">Ion transport</keyword>
<evidence type="ECO:0000256" key="6">
    <source>
        <dbReference type="ARBA" id="ARBA00022989"/>
    </source>
</evidence>
<evidence type="ECO:0000256" key="4">
    <source>
        <dbReference type="ARBA" id="ARBA00022692"/>
    </source>
</evidence>
<evidence type="ECO:0000313" key="12">
    <source>
        <dbReference type="Proteomes" id="UP001370490"/>
    </source>
</evidence>
<dbReference type="AlphaFoldDB" id="A0AAN8VL99"/>
<dbReference type="GO" id="GO:0034702">
    <property type="term" value="C:monoatomic ion channel complex"/>
    <property type="evidence" value="ECO:0007669"/>
    <property type="project" value="UniProtKB-KW"/>
</dbReference>
<protein>
    <recommendedName>
        <fullName evidence="13">Voltage-gated hydrogen channel 1</fullName>
    </recommendedName>
</protein>
<sequence length="206" mass="22569">MGSSTDPIRIDTIESSIQTVETSWQRRQRWNLSSKSTNQVDNTGRAKWRTQLANFLESTPIHITTILLLLLDLLLTVIELSSSKSSSCSSSTKKKKDDTREVWFHWVEIAILGLLCAKSLGLAVGLGKSFFRNVGHVVDGGVVLGALVLEGFFNKVGGGLIVVVSLWRAMRMIESAFALTGDAIEAQIKDLQGQLDALKQHNQSTG</sequence>
<dbReference type="PANTHER" id="PTHR46480:SF1">
    <property type="entry name" value="VOLTAGE-GATED HYDROGEN CHANNEL 1"/>
    <property type="match status" value="1"/>
</dbReference>
<dbReference type="InterPro" id="IPR031846">
    <property type="entry name" value="Hvcn1"/>
</dbReference>
<dbReference type="PANTHER" id="PTHR46480">
    <property type="entry name" value="F20B24.22"/>
    <property type="match status" value="1"/>
</dbReference>
<evidence type="ECO:0000256" key="7">
    <source>
        <dbReference type="ARBA" id="ARBA00023065"/>
    </source>
</evidence>
<proteinExistence type="predicted"/>
<keyword evidence="2" id="KW-0813">Transport</keyword>
<evidence type="ECO:0000256" key="1">
    <source>
        <dbReference type="ARBA" id="ARBA00004651"/>
    </source>
</evidence>
<keyword evidence="6 10" id="KW-1133">Transmembrane helix</keyword>
<evidence type="ECO:0000256" key="2">
    <source>
        <dbReference type="ARBA" id="ARBA00022448"/>
    </source>
</evidence>
<dbReference type="GO" id="GO:0005886">
    <property type="term" value="C:plasma membrane"/>
    <property type="evidence" value="ECO:0007669"/>
    <property type="project" value="UniProtKB-SubCell"/>
</dbReference>
<comment type="subcellular location">
    <subcellularLocation>
        <location evidence="1">Cell membrane</location>
        <topology evidence="1">Multi-pass membrane protein</topology>
    </subcellularLocation>
</comment>
<evidence type="ECO:0000256" key="3">
    <source>
        <dbReference type="ARBA" id="ARBA00022475"/>
    </source>
</evidence>
<evidence type="ECO:0008006" key="13">
    <source>
        <dbReference type="Google" id="ProtNLM"/>
    </source>
</evidence>